<dbReference type="Proteomes" id="UP000320244">
    <property type="component" value="Unassembled WGS sequence"/>
</dbReference>
<dbReference type="InterPro" id="IPR014942">
    <property type="entry name" value="AbiEii"/>
</dbReference>
<name>A0A563DUJ1_9MICO</name>
<gene>
    <name evidence="1" type="ORF">FGL98_19920</name>
</gene>
<organism evidence="1 2">
    <name type="scientific">Leekyejoonella antrihumi</name>
    <dbReference type="NCBI Taxonomy" id="1660198"/>
    <lineage>
        <taxon>Bacteria</taxon>
        <taxon>Bacillati</taxon>
        <taxon>Actinomycetota</taxon>
        <taxon>Actinomycetes</taxon>
        <taxon>Micrococcales</taxon>
        <taxon>Dermacoccaceae</taxon>
        <taxon>Leekyejoonella</taxon>
    </lineage>
</organism>
<dbReference type="RefSeq" id="WP_146319754.1">
    <property type="nucleotide sequence ID" value="NZ_VCQV01000035.1"/>
</dbReference>
<comment type="caution">
    <text evidence="1">The sequence shown here is derived from an EMBL/GenBank/DDBJ whole genome shotgun (WGS) entry which is preliminary data.</text>
</comment>
<proteinExistence type="predicted"/>
<dbReference type="GO" id="GO:0016740">
    <property type="term" value="F:transferase activity"/>
    <property type="evidence" value="ECO:0007669"/>
    <property type="project" value="UniProtKB-KW"/>
</dbReference>
<keyword evidence="1" id="KW-0808">Transferase</keyword>
<dbReference type="Pfam" id="PF08843">
    <property type="entry name" value="AbiEii"/>
    <property type="match status" value="1"/>
</dbReference>
<dbReference type="OrthoDB" id="9808443at2"/>
<dbReference type="EMBL" id="VCQV01000035">
    <property type="protein sequence ID" value="TWP33849.1"/>
    <property type="molecule type" value="Genomic_DNA"/>
</dbReference>
<accession>A0A563DUJ1</accession>
<reference evidence="1 2" key="1">
    <citation type="submission" date="2019-05" db="EMBL/GenBank/DDBJ databases">
        <authorList>
            <person name="Lee S.D."/>
        </authorList>
    </citation>
    <scope>NUCLEOTIDE SEQUENCE [LARGE SCALE GENOMIC DNA]</scope>
    <source>
        <strain evidence="1 2">C5-26</strain>
    </source>
</reference>
<reference evidence="1 2" key="2">
    <citation type="submission" date="2019-08" db="EMBL/GenBank/DDBJ databases">
        <title>Jejuicoccus antrihumi gen. nov., sp. nov., a new member of the family Dermacoccaceae isolated from a cave.</title>
        <authorList>
            <person name="Schumann P."/>
            <person name="Kim I.S."/>
        </authorList>
    </citation>
    <scope>NUCLEOTIDE SEQUENCE [LARGE SCALE GENOMIC DNA]</scope>
    <source>
        <strain evidence="1 2">C5-26</strain>
    </source>
</reference>
<dbReference type="AlphaFoldDB" id="A0A563DUJ1"/>
<protein>
    <submittedName>
        <fullName evidence="1">Nucleotidyl transferase AbiEii/AbiGii toxin family protein</fullName>
    </submittedName>
</protein>
<keyword evidence="2" id="KW-1185">Reference proteome</keyword>
<evidence type="ECO:0000313" key="2">
    <source>
        <dbReference type="Proteomes" id="UP000320244"/>
    </source>
</evidence>
<evidence type="ECO:0000313" key="1">
    <source>
        <dbReference type="EMBL" id="TWP33849.1"/>
    </source>
</evidence>
<sequence length="287" mass="31832">MSTGEQIYRALQTKARSDAASHGTATPTAEYLSRHALESFLFRLTCTEHADSFVLKGGILLAAYGVRRPTKDVDAEAVSASVTPDQIIRVVHDIAAVDVEDGLTFDLETITVQEIRERAEYPGLRLRVNVRIGSWKGVAAWDISTGDPIVPMPHTVTIPRLLGANIEVTGYRPETVIAEKGVTILERGTTSTRWRDYLDIVQLAAQYAIDRAELRRSAEAVAQFRKVDLKPIRPVVKDYGDTAQVKWAAWRRKEGFEEFSAENLDDQMVLVAEILDPVFGQALNEPG</sequence>